<dbReference type="SUPFAM" id="SSF55073">
    <property type="entry name" value="Nucleotide cyclase"/>
    <property type="match status" value="1"/>
</dbReference>
<reference evidence="4 5" key="1">
    <citation type="submission" date="2020-08" db="EMBL/GenBank/DDBJ databases">
        <title>Sequencing the genomes of 1000 actinobacteria strains.</title>
        <authorList>
            <person name="Klenk H.-P."/>
        </authorList>
    </citation>
    <scope>NUCLEOTIDE SEQUENCE [LARGE SCALE GENOMIC DNA]</scope>
    <source>
        <strain evidence="4 5">DSM 43149</strain>
    </source>
</reference>
<dbReference type="Pfam" id="PF00990">
    <property type="entry name" value="GGDEF"/>
    <property type="match status" value="1"/>
</dbReference>
<dbReference type="InterPro" id="IPR029787">
    <property type="entry name" value="Nucleotide_cyclase"/>
</dbReference>
<feature type="transmembrane region" description="Helical" evidence="2">
    <location>
        <begin position="95"/>
        <end position="114"/>
    </location>
</feature>
<evidence type="ECO:0000256" key="2">
    <source>
        <dbReference type="SAM" id="Phobius"/>
    </source>
</evidence>
<feature type="compositionally biased region" description="Low complexity" evidence="1">
    <location>
        <begin position="485"/>
        <end position="494"/>
    </location>
</feature>
<feature type="transmembrane region" description="Helical" evidence="2">
    <location>
        <begin position="7"/>
        <end position="25"/>
    </location>
</feature>
<dbReference type="PANTHER" id="PTHR45138">
    <property type="entry name" value="REGULATORY COMPONENTS OF SENSORY TRANSDUCTION SYSTEM"/>
    <property type="match status" value="1"/>
</dbReference>
<dbReference type="Proteomes" id="UP000578112">
    <property type="component" value="Unassembled WGS sequence"/>
</dbReference>
<dbReference type="Gene3D" id="3.30.70.270">
    <property type="match status" value="1"/>
</dbReference>
<dbReference type="AlphaFoldDB" id="A0A7W7I0K6"/>
<dbReference type="SMART" id="SM00267">
    <property type="entry name" value="GGDEF"/>
    <property type="match status" value="1"/>
</dbReference>
<evidence type="ECO:0000313" key="4">
    <source>
        <dbReference type="EMBL" id="MBB4764233.1"/>
    </source>
</evidence>
<sequence>MKRPQFVHVAYVLTALTACVVHLAGPTSVRLAVVTASSALAVVGITVGMRINKIERRGTWHILLLGTVLFTIFNHLWFMDLGLGIPVGADGPANLILQVVAYMCILSAALMVVFRHGAGDRGGILDAALIGVGLIAPGWEILLRPHLEGVGAAMPTQAVYLAKLLMLTASMGALMRIAKTAGTARVSLTYFVISLTSTIVSVVASLMTTRPDSDYYSPIVDLCAIVGYLGLAAAALHPSATEFTQPNGWRRGELTPVKLHHLGFVLALVPVVGSIPTLFGRTSDTLLLSLGTLVVTPLVIMRIGLLLAERTADQEALRYQAHHDELTGLINRRRFFAVLDQEVERCRRGESPGLAVLYCDLNKFKIVNDEYGHEAGDHVLRTFAERLTRALRADDLAARIGGDEFLVLCRDAEAADAEGLRRRVEELAWQPVWWAGHELPLGVSVGMAVGAGTDLSGDALVKAADAEMYVRKSSTPELVHAQRGPATPSLALPAPVLPSWPAPPPRMARPSRSGGRHRAFGDRRAGAPGPGQSR</sequence>
<feature type="region of interest" description="Disordered" evidence="1">
    <location>
        <begin position="475"/>
        <end position="534"/>
    </location>
</feature>
<keyword evidence="2" id="KW-0472">Membrane</keyword>
<dbReference type="GO" id="GO:0043709">
    <property type="term" value="P:cell adhesion involved in single-species biofilm formation"/>
    <property type="evidence" value="ECO:0007669"/>
    <property type="project" value="TreeGrafter"/>
</dbReference>
<feature type="transmembrane region" description="Helical" evidence="2">
    <location>
        <begin position="257"/>
        <end position="279"/>
    </location>
</feature>
<dbReference type="GO" id="GO:1902201">
    <property type="term" value="P:negative regulation of bacterial-type flagellum-dependent cell motility"/>
    <property type="evidence" value="ECO:0007669"/>
    <property type="project" value="TreeGrafter"/>
</dbReference>
<dbReference type="GO" id="GO:0005886">
    <property type="term" value="C:plasma membrane"/>
    <property type="evidence" value="ECO:0007669"/>
    <property type="project" value="TreeGrafter"/>
</dbReference>
<evidence type="ECO:0000256" key="1">
    <source>
        <dbReference type="SAM" id="MobiDB-lite"/>
    </source>
</evidence>
<feature type="transmembrane region" description="Helical" evidence="2">
    <location>
        <begin position="63"/>
        <end position="89"/>
    </location>
</feature>
<feature type="transmembrane region" description="Helical" evidence="2">
    <location>
        <begin position="159"/>
        <end position="178"/>
    </location>
</feature>
<feature type="compositionally biased region" description="Pro residues" evidence="1">
    <location>
        <begin position="495"/>
        <end position="507"/>
    </location>
</feature>
<keyword evidence="2" id="KW-0812">Transmembrane</keyword>
<evidence type="ECO:0000313" key="5">
    <source>
        <dbReference type="Proteomes" id="UP000578112"/>
    </source>
</evidence>
<dbReference type="PROSITE" id="PS50887">
    <property type="entry name" value="GGDEF"/>
    <property type="match status" value="1"/>
</dbReference>
<dbReference type="InterPro" id="IPR000160">
    <property type="entry name" value="GGDEF_dom"/>
</dbReference>
<dbReference type="CDD" id="cd01949">
    <property type="entry name" value="GGDEF"/>
    <property type="match status" value="1"/>
</dbReference>
<feature type="transmembrane region" description="Helical" evidence="2">
    <location>
        <begin position="215"/>
        <end position="236"/>
    </location>
</feature>
<feature type="transmembrane region" description="Helical" evidence="2">
    <location>
        <begin position="285"/>
        <end position="308"/>
    </location>
</feature>
<gene>
    <name evidence="4" type="ORF">BJ971_004789</name>
</gene>
<dbReference type="EMBL" id="JACHNH010000001">
    <property type="protein sequence ID" value="MBB4764233.1"/>
    <property type="molecule type" value="Genomic_DNA"/>
</dbReference>
<dbReference type="NCBIfam" id="TIGR00254">
    <property type="entry name" value="GGDEF"/>
    <property type="match status" value="1"/>
</dbReference>
<accession>A0A7W7I0K6</accession>
<name>A0A7W7I0K6_9ACTN</name>
<dbReference type="GO" id="GO:0052621">
    <property type="term" value="F:diguanylate cyclase activity"/>
    <property type="evidence" value="ECO:0007669"/>
    <property type="project" value="TreeGrafter"/>
</dbReference>
<comment type="caution">
    <text evidence="4">The sequence shown here is derived from an EMBL/GenBank/DDBJ whole genome shotgun (WGS) entry which is preliminary data.</text>
</comment>
<feature type="transmembrane region" description="Helical" evidence="2">
    <location>
        <begin position="190"/>
        <end position="209"/>
    </location>
</feature>
<dbReference type="PANTHER" id="PTHR45138:SF9">
    <property type="entry name" value="DIGUANYLATE CYCLASE DGCM-RELATED"/>
    <property type="match status" value="1"/>
</dbReference>
<keyword evidence="2" id="KW-1133">Transmembrane helix</keyword>
<feature type="domain" description="GGDEF" evidence="3">
    <location>
        <begin position="352"/>
        <end position="484"/>
    </location>
</feature>
<proteinExistence type="predicted"/>
<feature type="transmembrane region" description="Helical" evidence="2">
    <location>
        <begin position="123"/>
        <end position="139"/>
    </location>
</feature>
<dbReference type="InterPro" id="IPR050469">
    <property type="entry name" value="Diguanylate_Cyclase"/>
</dbReference>
<dbReference type="InterPro" id="IPR043128">
    <property type="entry name" value="Rev_trsase/Diguanyl_cyclase"/>
</dbReference>
<protein>
    <submittedName>
        <fullName evidence="4">Diguanylate cyclase (GGDEF)-like protein</fullName>
    </submittedName>
</protein>
<evidence type="ECO:0000259" key="3">
    <source>
        <dbReference type="PROSITE" id="PS50887"/>
    </source>
</evidence>
<feature type="transmembrane region" description="Helical" evidence="2">
    <location>
        <begin position="31"/>
        <end position="51"/>
    </location>
</feature>
<organism evidence="4 5">
    <name type="scientific">Actinoplanes digitatis</name>
    <dbReference type="NCBI Taxonomy" id="1868"/>
    <lineage>
        <taxon>Bacteria</taxon>
        <taxon>Bacillati</taxon>
        <taxon>Actinomycetota</taxon>
        <taxon>Actinomycetes</taxon>
        <taxon>Micromonosporales</taxon>
        <taxon>Micromonosporaceae</taxon>
        <taxon>Actinoplanes</taxon>
    </lineage>
</organism>
<keyword evidence="5" id="KW-1185">Reference proteome</keyword>
<dbReference type="RefSeq" id="WP_184995440.1">
    <property type="nucleotide sequence ID" value="NZ_BOMK01000075.1"/>
</dbReference>
<dbReference type="PROSITE" id="PS51257">
    <property type="entry name" value="PROKAR_LIPOPROTEIN"/>
    <property type="match status" value="1"/>
</dbReference>